<dbReference type="PROSITE" id="PS50878">
    <property type="entry name" value="RT_POL"/>
    <property type="match status" value="1"/>
</dbReference>
<feature type="domain" description="Reverse transcriptase" evidence="1">
    <location>
        <begin position="1"/>
        <end position="277"/>
    </location>
</feature>
<evidence type="ECO:0000313" key="2">
    <source>
        <dbReference type="EMBL" id="TWW73390.1"/>
    </source>
</evidence>
<evidence type="ECO:0000313" key="3">
    <source>
        <dbReference type="Proteomes" id="UP000324091"/>
    </source>
</evidence>
<accession>A0A5C6P5A1</accession>
<proteinExistence type="predicted"/>
<dbReference type="PANTHER" id="PTHR47027">
    <property type="entry name" value="REVERSE TRANSCRIPTASE DOMAIN-CONTAINING PROTEIN"/>
    <property type="match status" value="1"/>
</dbReference>
<dbReference type="InterPro" id="IPR000477">
    <property type="entry name" value="RT_dom"/>
</dbReference>
<dbReference type="Pfam" id="PF00078">
    <property type="entry name" value="RVT_1"/>
    <property type="match status" value="1"/>
</dbReference>
<gene>
    <name evidence="2" type="ORF">D4764_15G0007840</name>
</gene>
<reference evidence="2 3" key="1">
    <citation type="submission" date="2019-04" db="EMBL/GenBank/DDBJ databases">
        <title>Chromosome genome assembly for Takifugu flavidus.</title>
        <authorList>
            <person name="Xiao S."/>
        </authorList>
    </citation>
    <scope>NUCLEOTIDE SEQUENCE [LARGE SCALE GENOMIC DNA]</scope>
    <source>
        <strain evidence="2">HTHZ2018</strain>
        <tissue evidence="2">Muscle</tissue>
    </source>
</reference>
<dbReference type="AlphaFoldDB" id="A0A5C6P5A1"/>
<keyword evidence="3" id="KW-1185">Reference proteome</keyword>
<protein>
    <recommendedName>
        <fullName evidence="1">Reverse transcriptase domain-containing protein</fullName>
    </recommendedName>
</protein>
<organism evidence="2 3">
    <name type="scientific">Takifugu flavidus</name>
    <name type="common">sansaifugu</name>
    <dbReference type="NCBI Taxonomy" id="433684"/>
    <lineage>
        <taxon>Eukaryota</taxon>
        <taxon>Metazoa</taxon>
        <taxon>Chordata</taxon>
        <taxon>Craniata</taxon>
        <taxon>Vertebrata</taxon>
        <taxon>Euteleostomi</taxon>
        <taxon>Actinopterygii</taxon>
        <taxon>Neopterygii</taxon>
        <taxon>Teleostei</taxon>
        <taxon>Neoteleostei</taxon>
        <taxon>Acanthomorphata</taxon>
        <taxon>Eupercaria</taxon>
        <taxon>Tetraodontiformes</taxon>
        <taxon>Tetradontoidea</taxon>
        <taxon>Tetraodontidae</taxon>
        <taxon>Takifugu</taxon>
    </lineage>
</organism>
<dbReference type="EMBL" id="RHFK02000007">
    <property type="protein sequence ID" value="TWW73390.1"/>
    <property type="molecule type" value="Genomic_DNA"/>
</dbReference>
<sequence>MRRRHLSIRARTTVAQRLPADFQERVAIFRTYCRDKITAPSHITNMDEIPLTFDIPLTHTVEKKGPARWRYAQRGTRSRRSPWFSAATETDQALDDRRRTLLHKDYEAAAGELCHHMRVDCRRMDYDTVFRYCKSFHTINAEAEPVDHLFTLAGVLEGSWEFAQPVHMCFVDLEKAYDRVPRSILWGVLREYGVEGPLIRAVQSLYQRSRSCKSDSFPVRVGLHQGCPLSPVLFITFMDRISRRSRGVEGVEFGGRKILSLLFADDVVLLAPSNRDL</sequence>
<dbReference type="PANTHER" id="PTHR47027:SF30">
    <property type="entry name" value="THAP-TYPE DOMAIN-CONTAINING PROTEIN"/>
    <property type="match status" value="1"/>
</dbReference>
<name>A0A5C6P5A1_9TELE</name>
<dbReference type="Proteomes" id="UP000324091">
    <property type="component" value="Chromosome 15"/>
</dbReference>
<evidence type="ECO:0000259" key="1">
    <source>
        <dbReference type="PROSITE" id="PS50878"/>
    </source>
</evidence>
<comment type="caution">
    <text evidence="2">The sequence shown here is derived from an EMBL/GenBank/DDBJ whole genome shotgun (WGS) entry which is preliminary data.</text>
</comment>